<evidence type="ECO:0000256" key="5">
    <source>
        <dbReference type="SAM" id="MobiDB-lite"/>
    </source>
</evidence>
<feature type="transmembrane region" description="Helical" evidence="6">
    <location>
        <begin position="369"/>
        <end position="387"/>
    </location>
</feature>
<name>A0AAV9UV80_9PEZI</name>
<comment type="caution">
    <text evidence="8">The sequence shown here is derived from an EMBL/GenBank/DDBJ whole genome shotgun (WGS) entry which is preliminary data.</text>
</comment>
<evidence type="ECO:0000259" key="7">
    <source>
        <dbReference type="PROSITE" id="PS50850"/>
    </source>
</evidence>
<reference evidence="8 9" key="1">
    <citation type="submission" date="2019-10" db="EMBL/GenBank/DDBJ databases">
        <authorList>
            <person name="Palmer J.M."/>
        </authorList>
    </citation>
    <scope>NUCLEOTIDE SEQUENCE [LARGE SCALE GENOMIC DNA]</scope>
    <source>
        <strain evidence="8 9">TWF696</strain>
    </source>
</reference>
<evidence type="ECO:0000256" key="3">
    <source>
        <dbReference type="ARBA" id="ARBA00022989"/>
    </source>
</evidence>
<dbReference type="GO" id="GO:0022857">
    <property type="term" value="F:transmembrane transporter activity"/>
    <property type="evidence" value="ECO:0007669"/>
    <property type="project" value="InterPro"/>
</dbReference>
<feature type="transmembrane region" description="Helical" evidence="6">
    <location>
        <begin position="187"/>
        <end position="209"/>
    </location>
</feature>
<feature type="transmembrane region" description="Helical" evidence="6">
    <location>
        <begin position="119"/>
        <end position="136"/>
    </location>
</feature>
<evidence type="ECO:0000313" key="9">
    <source>
        <dbReference type="Proteomes" id="UP001375240"/>
    </source>
</evidence>
<feature type="transmembrane region" description="Helical" evidence="6">
    <location>
        <begin position="243"/>
        <end position="263"/>
    </location>
</feature>
<evidence type="ECO:0000313" key="8">
    <source>
        <dbReference type="EMBL" id="KAK6349539.1"/>
    </source>
</evidence>
<organism evidence="8 9">
    <name type="scientific">Orbilia brochopaga</name>
    <dbReference type="NCBI Taxonomy" id="3140254"/>
    <lineage>
        <taxon>Eukaryota</taxon>
        <taxon>Fungi</taxon>
        <taxon>Dikarya</taxon>
        <taxon>Ascomycota</taxon>
        <taxon>Pezizomycotina</taxon>
        <taxon>Orbiliomycetes</taxon>
        <taxon>Orbiliales</taxon>
        <taxon>Orbiliaceae</taxon>
        <taxon>Orbilia</taxon>
    </lineage>
</organism>
<feature type="region of interest" description="Disordered" evidence="5">
    <location>
        <begin position="43"/>
        <end position="96"/>
    </location>
</feature>
<dbReference type="GO" id="GO:0005886">
    <property type="term" value="C:plasma membrane"/>
    <property type="evidence" value="ECO:0007669"/>
    <property type="project" value="TreeGrafter"/>
</dbReference>
<feature type="transmembrane region" description="Helical" evidence="6">
    <location>
        <begin position="419"/>
        <end position="439"/>
    </location>
</feature>
<evidence type="ECO:0000256" key="2">
    <source>
        <dbReference type="ARBA" id="ARBA00022692"/>
    </source>
</evidence>
<dbReference type="InterPro" id="IPR011701">
    <property type="entry name" value="MFS"/>
</dbReference>
<gene>
    <name evidence="8" type="ORF">TWF696_005823</name>
</gene>
<sequence>MCKHGRGPARQKPVSLPPVHQLIMKWLNNPIINPFYRSEEEKTSNAAEEIRPLPPSSGSLGPELSEKEGVVQDGSNKDVENNSAPLSPEKSLDDFSSTDTQLGIQKVEAIATIWSKKELYAAFAWIWLGNFVFGLQNISSYSLFPYAYSDFNSHSLIPTSAIVAKIAGGVSRLFICKVIDIWGRAEGLVVFIVLILIGLVMFAATQGVATYAAAYVFYSVGFNGITYIISVFVADTTTLRNRALLFAFVQSPYLITTFLGPMLAQAWLDHTTWRWGFGAFCIIFPFLFVPFIVFLFRKQSAAFKAGLLQKKKSNRTLIQSLKHYAIEFDGSFLTTIGVFISFFSWDLYFFSFLQVVFDLSVTKAGYVSNVYSILSTVWCLIIGYLIRRTKRIKWICLIAAPFTIFGPGLMIYLRQPWQPIGLVVFCQVLIAFSGGALVIGPEVASLAVGTHNDVATILALMYLATSIGGAIGSSIAGAIWQNTFPALLVTALPADLKAEASKIVGSLPTQLSYPVGSPGRDAIVYAYSVAQQRMCIAATASGALALVGVWMWRDIRLDDKRQTKGTVL</sequence>
<dbReference type="PANTHER" id="PTHR23501">
    <property type="entry name" value="MAJOR FACILITATOR SUPERFAMILY"/>
    <property type="match status" value="1"/>
</dbReference>
<dbReference type="Proteomes" id="UP001375240">
    <property type="component" value="Unassembled WGS sequence"/>
</dbReference>
<keyword evidence="2 6" id="KW-0812">Transmembrane</keyword>
<feature type="domain" description="Major facilitator superfamily (MFS) profile" evidence="7">
    <location>
        <begin position="122"/>
        <end position="509"/>
    </location>
</feature>
<dbReference type="Gene3D" id="1.20.1250.20">
    <property type="entry name" value="MFS general substrate transporter like domains"/>
    <property type="match status" value="2"/>
</dbReference>
<feature type="transmembrane region" description="Helical" evidence="6">
    <location>
        <begin position="332"/>
        <end position="357"/>
    </location>
</feature>
<dbReference type="AlphaFoldDB" id="A0AAV9UV80"/>
<dbReference type="SUPFAM" id="SSF103473">
    <property type="entry name" value="MFS general substrate transporter"/>
    <property type="match status" value="1"/>
</dbReference>
<feature type="transmembrane region" description="Helical" evidence="6">
    <location>
        <begin position="460"/>
        <end position="480"/>
    </location>
</feature>
<feature type="transmembrane region" description="Helical" evidence="6">
    <location>
        <begin position="275"/>
        <end position="296"/>
    </location>
</feature>
<evidence type="ECO:0000256" key="1">
    <source>
        <dbReference type="ARBA" id="ARBA00004141"/>
    </source>
</evidence>
<keyword evidence="9" id="KW-1185">Reference proteome</keyword>
<keyword evidence="3 6" id="KW-1133">Transmembrane helix</keyword>
<feature type="transmembrane region" description="Helical" evidence="6">
    <location>
        <begin position="530"/>
        <end position="552"/>
    </location>
</feature>
<accession>A0AAV9UV80</accession>
<dbReference type="PROSITE" id="PS50850">
    <property type="entry name" value="MFS"/>
    <property type="match status" value="1"/>
</dbReference>
<evidence type="ECO:0000256" key="4">
    <source>
        <dbReference type="ARBA" id="ARBA00023136"/>
    </source>
</evidence>
<dbReference type="InterPro" id="IPR020846">
    <property type="entry name" value="MFS_dom"/>
</dbReference>
<dbReference type="InterPro" id="IPR036259">
    <property type="entry name" value="MFS_trans_sf"/>
</dbReference>
<feature type="transmembrane region" description="Helical" evidence="6">
    <location>
        <begin position="394"/>
        <end position="413"/>
    </location>
</feature>
<comment type="subcellular location">
    <subcellularLocation>
        <location evidence="1">Membrane</location>
        <topology evidence="1">Multi-pass membrane protein</topology>
    </subcellularLocation>
</comment>
<dbReference type="EMBL" id="JAVHNQ010000004">
    <property type="protein sequence ID" value="KAK6349539.1"/>
    <property type="molecule type" value="Genomic_DNA"/>
</dbReference>
<protein>
    <recommendedName>
        <fullName evidence="7">Major facilitator superfamily (MFS) profile domain-containing protein</fullName>
    </recommendedName>
</protein>
<dbReference type="Pfam" id="PF07690">
    <property type="entry name" value="MFS_1"/>
    <property type="match status" value="1"/>
</dbReference>
<feature type="transmembrane region" description="Helical" evidence="6">
    <location>
        <begin position="215"/>
        <end position="234"/>
    </location>
</feature>
<evidence type="ECO:0000256" key="6">
    <source>
        <dbReference type="SAM" id="Phobius"/>
    </source>
</evidence>
<keyword evidence="4 6" id="KW-0472">Membrane</keyword>
<proteinExistence type="predicted"/>
<feature type="transmembrane region" description="Helical" evidence="6">
    <location>
        <begin position="156"/>
        <end position="175"/>
    </location>
</feature>
<dbReference type="PANTHER" id="PTHR23501:SF55">
    <property type="entry name" value="SIDEROPHORE IRON TRANSPORTER, PUTATIVE (AFU_ORTHOLOGUE AFUA_3G03440)-RELATED"/>
    <property type="match status" value="1"/>
</dbReference>
<feature type="compositionally biased region" description="Basic and acidic residues" evidence="5">
    <location>
        <begin position="64"/>
        <end position="80"/>
    </location>
</feature>